<dbReference type="SMART" id="SM00833">
    <property type="entry name" value="CobW_C"/>
    <property type="match status" value="1"/>
</dbReference>
<proteinExistence type="predicted"/>
<dbReference type="Pfam" id="PF07683">
    <property type="entry name" value="CobW_C"/>
    <property type="match status" value="1"/>
</dbReference>
<accession>A0ABU9X1U9</accession>
<dbReference type="SUPFAM" id="SSF90002">
    <property type="entry name" value="Hypothetical protein YjiA, C-terminal domain"/>
    <property type="match status" value="1"/>
</dbReference>
<dbReference type="Proteomes" id="UP001422074">
    <property type="component" value="Unassembled WGS sequence"/>
</dbReference>
<reference evidence="2 3" key="1">
    <citation type="submission" date="2024-05" db="EMBL/GenBank/DDBJ databases">
        <title>Sinomonas sp. nov., isolated from a waste landfill.</title>
        <authorList>
            <person name="Zhao Y."/>
        </authorList>
    </citation>
    <scope>NUCLEOTIDE SEQUENCE [LARGE SCALE GENOMIC DNA]</scope>
    <source>
        <strain evidence="2 3">CCTCC AB2014300</strain>
    </source>
</reference>
<gene>
    <name evidence="2" type="ORF">ABCQ75_12815</name>
</gene>
<sequence length="369" mass="38749">MHVSLLSSLDPHSREAAASRLASAHPGSVVVQHDLLDGGVVLRTTHGAGRAAERSSTTLEHGCLACTVRLDVVPTIERHLESGTAHLVAALPAGVGTGMVLAALGEAFGLDARGRGIHAPLCIDTAAFAVDPAALEEAIWDRSTLYEAQISAHPEDDRTPGEFVIAELAAADTAFAAPGLGATLLAHDDDAHPARVRGTELLAELAPHAAVVRPGDPYRPGCFDGPEAAARSRRGEVRVPAARVSERFATLHHRLERPLHPGRFRDALPELAAGSHWLRGRLWVASAPGRRIALSGVGPRVWFESTGPWPALPEVPGAPRRCTELAVTADAEDLGPSAFRDLLDGCQLTAQEAAAGPDALADPFDFAHT</sequence>
<organism evidence="2 3">
    <name type="scientific">Sinomonas halotolerans</name>
    <dbReference type="NCBI Taxonomy" id="1644133"/>
    <lineage>
        <taxon>Bacteria</taxon>
        <taxon>Bacillati</taxon>
        <taxon>Actinomycetota</taxon>
        <taxon>Actinomycetes</taxon>
        <taxon>Micrococcales</taxon>
        <taxon>Micrococcaceae</taxon>
        <taxon>Sinomonas</taxon>
    </lineage>
</organism>
<evidence type="ECO:0000313" key="2">
    <source>
        <dbReference type="EMBL" id="MEN2745410.1"/>
    </source>
</evidence>
<comment type="caution">
    <text evidence="2">The sequence shown here is derived from an EMBL/GenBank/DDBJ whole genome shotgun (WGS) entry which is preliminary data.</text>
</comment>
<name>A0ABU9X1U9_9MICC</name>
<keyword evidence="3" id="KW-1185">Reference proteome</keyword>
<dbReference type="EMBL" id="JBDFRB010000012">
    <property type="protein sequence ID" value="MEN2745410.1"/>
    <property type="molecule type" value="Genomic_DNA"/>
</dbReference>
<dbReference type="RefSeq" id="WP_345885763.1">
    <property type="nucleotide sequence ID" value="NZ_JBDFRB010000012.1"/>
</dbReference>
<evidence type="ECO:0000313" key="3">
    <source>
        <dbReference type="Proteomes" id="UP001422074"/>
    </source>
</evidence>
<dbReference type="InterPro" id="IPR011629">
    <property type="entry name" value="CobW-like_C"/>
</dbReference>
<evidence type="ECO:0000259" key="1">
    <source>
        <dbReference type="SMART" id="SM00833"/>
    </source>
</evidence>
<feature type="domain" description="CobW C-terminal" evidence="1">
    <location>
        <begin position="248"/>
        <end position="347"/>
    </location>
</feature>
<protein>
    <submittedName>
        <fullName evidence="2">GTP-binding protein</fullName>
    </submittedName>
</protein>